<evidence type="ECO:0000259" key="1">
    <source>
        <dbReference type="SMART" id="SM00986"/>
    </source>
</evidence>
<keyword evidence="3" id="KW-1185">Reference proteome</keyword>
<protein>
    <submittedName>
        <fullName evidence="2">Uracil-DNA glycosylase family protein</fullName>
    </submittedName>
</protein>
<gene>
    <name evidence="2" type="ORF">LJ739_18460</name>
</gene>
<dbReference type="InterPro" id="IPR005122">
    <property type="entry name" value="Uracil-DNA_glycosylase-like"/>
</dbReference>
<dbReference type="EMBL" id="JAJEWP010000008">
    <property type="protein sequence ID" value="MCC2618246.1"/>
    <property type="molecule type" value="Genomic_DNA"/>
</dbReference>
<reference evidence="2 3" key="1">
    <citation type="submission" date="2021-10" db="EMBL/GenBank/DDBJ databases">
        <title>Draft genome of Aestuariibacter halophilus JC2043.</title>
        <authorList>
            <person name="Emsley S.A."/>
            <person name="Pfannmuller K.M."/>
            <person name="Ushijima B."/>
            <person name="Saw J.H."/>
            <person name="Videau P."/>
        </authorList>
    </citation>
    <scope>NUCLEOTIDE SEQUENCE [LARGE SCALE GENOMIC DNA]</scope>
    <source>
        <strain evidence="2 3">JC2043</strain>
    </source>
</reference>
<name>A0ABS8GDQ6_9ALTE</name>
<evidence type="ECO:0000313" key="3">
    <source>
        <dbReference type="Proteomes" id="UP001520878"/>
    </source>
</evidence>
<dbReference type="InterPro" id="IPR047124">
    <property type="entry name" value="HI_0220.2"/>
</dbReference>
<organism evidence="2 3">
    <name type="scientific">Fluctibacter halophilus</name>
    <dbReference type="NCBI Taxonomy" id="226011"/>
    <lineage>
        <taxon>Bacteria</taxon>
        <taxon>Pseudomonadati</taxon>
        <taxon>Pseudomonadota</taxon>
        <taxon>Gammaproteobacteria</taxon>
        <taxon>Alteromonadales</taxon>
        <taxon>Alteromonadaceae</taxon>
        <taxon>Fluctibacter</taxon>
    </lineage>
</organism>
<dbReference type="Proteomes" id="UP001520878">
    <property type="component" value="Unassembled WGS sequence"/>
</dbReference>
<dbReference type="SMART" id="SM00987">
    <property type="entry name" value="UreE_C"/>
    <property type="match status" value="1"/>
</dbReference>
<dbReference type="InterPro" id="IPR036895">
    <property type="entry name" value="Uracil-DNA_glycosylase-like_sf"/>
</dbReference>
<dbReference type="Gene3D" id="3.40.470.10">
    <property type="entry name" value="Uracil-DNA glycosylase-like domain"/>
    <property type="match status" value="1"/>
</dbReference>
<proteinExistence type="predicted"/>
<accession>A0ABS8GDQ6</accession>
<dbReference type="Pfam" id="PF03167">
    <property type="entry name" value="UDG"/>
    <property type="match status" value="1"/>
</dbReference>
<dbReference type="SMART" id="SM00986">
    <property type="entry name" value="UDG"/>
    <property type="match status" value="1"/>
</dbReference>
<dbReference type="SUPFAM" id="SSF52141">
    <property type="entry name" value="Uracil-DNA glycosylase-like"/>
    <property type="match status" value="1"/>
</dbReference>
<evidence type="ECO:0000313" key="2">
    <source>
        <dbReference type="EMBL" id="MCC2618246.1"/>
    </source>
</evidence>
<feature type="domain" description="Uracil-DNA glycosylase-like" evidence="1">
    <location>
        <begin position="26"/>
        <end position="180"/>
    </location>
</feature>
<dbReference type="PANTHER" id="PTHR42160:SF1">
    <property type="entry name" value="URACIL-DNA GLYCOSYLASE SUPERFAMILY PROTEIN"/>
    <property type="match status" value="1"/>
</dbReference>
<dbReference type="PANTHER" id="PTHR42160">
    <property type="entry name" value="URACIL-DNA GLYCOSYLASE SUPERFAMILY PROTEIN"/>
    <property type="match status" value="1"/>
</dbReference>
<comment type="caution">
    <text evidence="2">The sequence shown here is derived from an EMBL/GenBank/DDBJ whole genome shotgun (WGS) entry which is preliminary data.</text>
</comment>
<dbReference type="RefSeq" id="WP_229162983.1">
    <property type="nucleotide sequence ID" value="NZ_JAJEWP010000008.1"/>
</dbReference>
<dbReference type="CDD" id="cd10033">
    <property type="entry name" value="UDG_like"/>
    <property type="match status" value="1"/>
</dbReference>
<sequence length="190" mass="21681">MTNTIPDEIKRCQLCAQFLPCPPRPVLQYLPTARIVIVGQAPGKRAHDSNTPWNDPSGDRLRDWLQLSREVFYDARQVALVPMAFCYPGRGKSGDLPPSTTCAPTWHAALMAALRDPLVLLVGQYAQGYYLQDKRTLTERVKHWQDYQGQGLVLPHPSPRNNIWLRRHPWFEQQVLPQYRQKVAAALTQG</sequence>